<reference evidence="3 4" key="1">
    <citation type="submission" date="2021-02" db="EMBL/GenBank/DDBJ databases">
        <authorList>
            <person name="Lee D.-H."/>
        </authorList>
    </citation>
    <scope>NUCLEOTIDE SEQUENCE [LARGE SCALE GENOMIC DNA]</scope>
    <source>
        <strain evidence="3 4">UL073</strain>
    </source>
</reference>
<organism evidence="3 4">
    <name type="scientific">Zestomonas insulae</name>
    <dbReference type="NCBI Taxonomy" id="2809017"/>
    <lineage>
        <taxon>Bacteria</taxon>
        <taxon>Pseudomonadati</taxon>
        <taxon>Pseudomonadota</taxon>
        <taxon>Gammaproteobacteria</taxon>
        <taxon>Pseudomonadales</taxon>
        <taxon>Pseudomonadaceae</taxon>
        <taxon>Zestomonas</taxon>
    </lineage>
</organism>
<dbReference type="Gene3D" id="1.10.287.470">
    <property type="entry name" value="Helix hairpin bin"/>
    <property type="match status" value="1"/>
</dbReference>
<dbReference type="Gene3D" id="2.40.50.100">
    <property type="match status" value="1"/>
</dbReference>
<evidence type="ECO:0000313" key="3">
    <source>
        <dbReference type="EMBL" id="MBM7061857.1"/>
    </source>
</evidence>
<keyword evidence="4" id="KW-1185">Reference proteome</keyword>
<comment type="caution">
    <text evidence="3">The sequence shown here is derived from an EMBL/GenBank/DDBJ whole genome shotgun (WGS) entry which is preliminary data.</text>
</comment>
<dbReference type="EMBL" id="JAFEUP010000004">
    <property type="protein sequence ID" value="MBM7061857.1"/>
    <property type="molecule type" value="Genomic_DNA"/>
</dbReference>
<protein>
    <submittedName>
        <fullName evidence="3">HlyD family efflux transporter periplasmic adaptor subunit</fullName>
    </submittedName>
</protein>
<comment type="subcellular location">
    <subcellularLocation>
        <location evidence="1">Cell envelope</location>
    </subcellularLocation>
</comment>
<dbReference type="SUPFAM" id="SSF111369">
    <property type="entry name" value="HlyD-like secretion proteins"/>
    <property type="match status" value="1"/>
</dbReference>
<dbReference type="PANTHER" id="PTHR32347">
    <property type="entry name" value="EFFLUX SYSTEM COMPONENT YKNX-RELATED"/>
    <property type="match status" value="1"/>
</dbReference>
<proteinExistence type="predicted"/>
<dbReference type="InterPro" id="IPR050465">
    <property type="entry name" value="UPF0194_transport"/>
</dbReference>
<evidence type="ECO:0000256" key="2">
    <source>
        <dbReference type="ARBA" id="ARBA00023054"/>
    </source>
</evidence>
<accession>A0ABS2IFI2</accession>
<evidence type="ECO:0000256" key="1">
    <source>
        <dbReference type="ARBA" id="ARBA00004196"/>
    </source>
</evidence>
<dbReference type="RefSeq" id="WP_205349049.1">
    <property type="nucleotide sequence ID" value="NZ_JAFEUP010000004.1"/>
</dbReference>
<gene>
    <name evidence="3" type="ORF">JQX08_14195</name>
</gene>
<keyword evidence="2" id="KW-0175">Coiled coil</keyword>
<name>A0ABS2IFI2_9GAMM</name>
<sequence length="448" mass="49502">MTMNERIVQPQALLSLIALRDRALQAESLNALAFSMANDLYPVLHFHQALVFAQRGEALELLCVSGLSKPSEDSPYLVWLRRASRWVASQLPDQQPHWLARDAVEPPAEIAEGWAEWWPAGLWCVPLQRHDGQRLGLLLFLLEQPPAEGLQQALSGLWQTWAYCWAALTRQRRLRRWWPSRRQALLALAVAGALLLIPVRQTALAPAEIVSHQAQIISSPIDGVVERMQVRPNQPVEAGTPLFSLNETTLRSRAEVLSKEVAVADAELMAASQRAFDNPQSKGELTLLNGRALQRRAELAAVEAQLKRTQVLSPRAGVAVFSDPNDWLGKPVVTGERILLVADPAQPVMLIQLPVADAIALEPGAAVTLFLTAYPLQPLKGEILETSYQAKASDDGVVAYRLLASVEGKPEHARLGLHGTAKLYGERVLLGYYLLRRPLAALRAWTGW</sequence>
<evidence type="ECO:0000313" key="4">
    <source>
        <dbReference type="Proteomes" id="UP000717995"/>
    </source>
</evidence>
<dbReference type="Proteomes" id="UP000717995">
    <property type="component" value="Unassembled WGS sequence"/>
</dbReference>
<dbReference type="PANTHER" id="PTHR32347:SF23">
    <property type="entry name" value="BLL5650 PROTEIN"/>
    <property type="match status" value="1"/>
</dbReference>